<dbReference type="PANTHER" id="PTHR47326">
    <property type="entry name" value="TRANSPOSABLE ELEMENT TC3 TRANSPOSASE-LIKE PROTEIN"/>
    <property type="match status" value="1"/>
</dbReference>
<dbReference type="PANTHER" id="PTHR47326:SF1">
    <property type="entry name" value="HTH PSQ-TYPE DOMAIN-CONTAINING PROTEIN"/>
    <property type="match status" value="1"/>
</dbReference>
<proteinExistence type="predicted"/>
<evidence type="ECO:0008006" key="3">
    <source>
        <dbReference type="Google" id="ProtNLM"/>
    </source>
</evidence>
<organism evidence="1 2">
    <name type="scientific">Araneus ventricosus</name>
    <name type="common">Orbweaver spider</name>
    <name type="synonym">Epeira ventricosa</name>
    <dbReference type="NCBI Taxonomy" id="182803"/>
    <lineage>
        <taxon>Eukaryota</taxon>
        <taxon>Metazoa</taxon>
        <taxon>Ecdysozoa</taxon>
        <taxon>Arthropoda</taxon>
        <taxon>Chelicerata</taxon>
        <taxon>Arachnida</taxon>
        <taxon>Araneae</taxon>
        <taxon>Araneomorphae</taxon>
        <taxon>Entelegynae</taxon>
        <taxon>Araneoidea</taxon>
        <taxon>Araneidae</taxon>
        <taxon>Araneus</taxon>
    </lineage>
</organism>
<name>A0A4Y2FDK9_ARAVE</name>
<dbReference type="Gene3D" id="3.30.420.10">
    <property type="entry name" value="Ribonuclease H-like superfamily/Ribonuclease H"/>
    <property type="match status" value="1"/>
</dbReference>
<dbReference type="EMBL" id="BGPR01000896">
    <property type="protein sequence ID" value="GBM39442.1"/>
    <property type="molecule type" value="Genomic_DNA"/>
</dbReference>
<protein>
    <recommendedName>
        <fullName evidence="3">Tc1-like transposase DDE domain-containing protein</fullName>
    </recommendedName>
</protein>
<comment type="caution">
    <text evidence="1">The sequence shown here is derived from an EMBL/GenBank/DDBJ whole genome shotgun (WGS) entry which is preliminary data.</text>
</comment>
<accession>A0A4Y2FDK9</accession>
<evidence type="ECO:0000313" key="2">
    <source>
        <dbReference type="Proteomes" id="UP000499080"/>
    </source>
</evidence>
<dbReference type="Proteomes" id="UP000499080">
    <property type="component" value="Unassembled WGS sequence"/>
</dbReference>
<sequence length="185" mass="20961">MNTISKETRELDVLLGRGRKRLSDEAVEEVALTVIERAFHSQYSSTSARVASRDLSLPCLQYERIAVNNSCPWNILWSDEAHFSLDGAVNTPNCRIWGTTSPNVVHEQPLYPDYITAWCCFTADFILGHHGPQFHYGCRYCDLLHQQIIPALQERECLETTVFMQDDAPPHIARPVQASALEMIA</sequence>
<keyword evidence="2" id="KW-1185">Reference proteome</keyword>
<evidence type="ECO:0000313" key="1">
    <source>
        <dbReference type="EMBL" id="GBM39442.1"/>
    </source>
</evidence>
<gene>
    <name evidence="1" type="ORF">AVEN_126322_1</name>
</gene>
<dbReference type="InterPro" id="IPR036397">
    <property type="entry name" value="RNaseH_sf"/>
</dbReference>
<reference evidence="1 2" key="1">
    <citation type="journal article" date="2019" name="Sci. Rep.">
        <title>Orb-weaving spider Araneus ventricosus genome elucidates the spidroin gene catalogue.</title>
        <authorList>
            <person name="Kono N."/>
            <person name="Nakamura H."/>
            <person name="Ohtoshi R."/>
            <person name="Moran D.A.P."/>
            <person name="Shinohara A."/>
            <person name="Yoshida Y."/>
            <person name="Fujiwara M."/>
            <person name="Mori M."/>
            <person name="Tomita M."/>
            <person name="Arakawa K."/>
        </authorList>
    </citation>
    <scope>NUCLEOTIDE SEQUENCE [LARGE SCALE GENOMIC DNA]</scope>
</reference>
<dbReference type="AlphaFoldDB" id="A0A4Y2FDK9"/>
<dbReference type="GO" id="GO:0003676">
    <property type="term" value="F:nucleic acid binding"/>
    <property type="evidence" value="ECO:0007669"/>
    <property type="project" value="InterPro"/>
</dbReference>